<comment type="subcellular location">
    <subcellularLocation>
        <location evidence="1">Membrane</location>
        <topology evidence="1">Multi-pass membrane protein</topology>
    </subcellularLocation>
</comment>
<dbReference type="Pfam" id="PF00854">
    <property type="entry name" value="PTR2"/>
    <property type="match status" value="1"/>
</dbReference>
<evidence type="ECO:0000256" key="5">
    <source>
        <dbReference type="ARBA" id="ARBA00023136"/>
    </source>
</evidence>
<dbReference type="Gene3D" id="1.20.1250.20">
    <property type="entry name" value="MFS general substrate transporter like domains"/>
    <property type="match status" value="1"/>
</dbReference>
<feature type="transmembrane region" description="Helical" evidence="7">
    <location>
        <begin position="552"/>
        <end position="571"/>
    </location>
</feature>
<dbReference type="InterPro" id="IPR036259">
    <property type="entry name" value="MFS_trans_sf"/>
</dbReference>
<dbReference type="PANTHER" id="PTHR11654">
    <property type="entry name" value="OLIGOPEPTIDE TRANSPORTER-RELATED"/>
    <property type="match status" value="1"/>
</dbReference>
<comment type="similarity">
    <text evidence="2">Belongs to the major facilitator superfamily. Proton-dependent oligopeptide transporter (POT/PTR) (TC 2.A.17) family.</text>
</comment>
<feature type="transmembrane region" description="Helical" evidence="7">
    <location>
        <begin position="388"/>
        <end position="412"/>
    </location>
</feature>
<keyword evidence="4 7" id="KW-1133">Transmembrane helix</keyword>
<comment type="caution">
    <text evidence="8">The sequence shown here is derived from an EMBL/GenBank/DDBJ whole genome shotgun (WGS) entry which is preliminary data.</text>
</comment>
<sequence length="581" mass="63421">MPSSKVRSTPNLMASSSASQLPEASHSSSCYKDDEPVAVHQRPQQQCAPTNYKAPLIILGFSFLEGIAFNGVGINLILYLRTVLHGANSSNAANVASWGGTSYFTPLLGGLLADTYWGNYRTIFISTILYLLGMITVTSCAAIPSLKPPPCDVSSCQPATGAQMFVFFSGLYLIAFGSGGVRSALLPFGADQFNDGENRVEMRKKVSFFSMFYVCSMLGVLIAGTLVVWIQENIDWAVGFGIATLCMALASGGFLLGTPTYKLRMPTGSPMKSIIQVIVATFRKMHLEVPTDGNLLYEVDKNNSGQQRLAHTDEFRFLDKAATISDTETSNSHAHASWTLCTITQVEELKILLRMLPIWATCIVYSAACTQMNNTFIQQGSVMNTRIGSFSIPPASLSSFGVMCVMVWVFIYSKIIAPAVQRCSASGAGLSNLQRMGVGRFTMIISMTTAAIVETKRLQGVKNGQTMSIAWQLPQYFIISGSEVFNYITQLEFFYAQAPDTMRSICTSFALLSTALGNYLSSLIITFVSLVTASGGKPGWIPDDLNEGHLDYYFYSLAGMCAVNFCVYVVFARRYKLKRVI</sequence>
<dbReference type="PROSITE" id="PS01022">
    <property type="entry name" value="PTR2_1"/>
    <property type="match status" value="1"/>
</dbReference>
<protein>
    <recommendedName>
        <fullName evidence="10">Major facilitator superfamily (MFS) profile domain-containing protein</fullName>
    </recommendedName>
</protein>
<feature type="transmembrane region" description="Helical" evidence="7">
    <location>
        <begin position="123"/>
        <end position="144"/>
    </location>
</feature>
<evidence type="ECO:0000256" key="1">
    <source>
        <dbReference type="ARBA" id="ARBA00004141"/>
    </source>
</evidence>
<feature type="transmembrane region" description="Helical" evidence="7">
    <location>
        <begin position="56"/>
        <end position="80"/>
    </location>
</feature>
<dbReference type="InterPro" id="IPR000109">
    <property type="entry name" value="POT_fam"/>
</dbReference>
<dbReference type="Proteomes" id="UP000317650">
    <property type="component" value="Chromosome 7"/>
</dbReference>
<feature type="region of interest" description="Disordered" evidence="6">
    <location>
        <begin position="1"/>
        <end position="32"/>
    </location>
</feature>
<evidence type="ECO:0000313" key="8">
    <source>
        <dbReference type="EMBL" id="THU60444.1"/>
    </source>
</evidence>
<keyword evidence="5 7" id="KW-0472">Membrane</keyword>
<dbReference type="InterPro" id="IPR018456">
    <property type="entry name" value="PTR2_symporter_CS"/>
</dbReference>
<dbReference type="GO" id="GO:0022857">
    <property type="term" value="F:transmembrane transporter activity"/>
    <property type="evidence" value="ECO:0007669"/>
    <property type="project" value="InterPro"/>
</dbReference>
<feature type="transmembrane region" description="Helical" evidence="7">
    <location>
        <begin position="206"/>
        <end position="230"/>
    </location>
</feature>
<evidence type="ECO:0008006" key="10">
    <source>
        <dbReference type="Google" id="ProtNLM"/>
    </source>
</evidence>
<dbReference type="EMBL" id="PYDT01000005">
    <property type="protein sequence ID" value="THU60444.1"/>
    <property type="molecule type" value="Genomic_DNA"/>
</dbReference>
<feature type="compositionally biased region" description="Polar residues" evidence="6">
    <location>
        <begin position="1"/>
        <end position="30"/>
    </location>
</feature>
<proteinExistence type="inferred from homology"/>
<keyword evidence="9" id="KW-1185">Reference proteome</keyword>
<evidence type="ECO:0000256" key="4">
    <source>
        <dbReference type="ARBA" id="ARBA00022989"/>
    </source>
</evidence>
<dbReference type="CDD" id="cd17351">
    <property type="entry name" value="MFS_NPF"/>
    <property type="match status" value="1"/>
</dbReference>
<keyword evidence="3 7" id="KW-0812">Transmembrane</keyword>
<feature type="transmembrane region" description="Helical" evidence="7">
    <location>
        <begin position="351"/>
        <end position="368"/>
    </location>
</feature>
<organism evidence="8 9">
    <name type="scientific">Musa balbisiana</name>
    <name type="common">Banana</name>
    <dbReference type="NCBI Taxonomy" id="52838"/>
    <lineage>
        <taxon>Eukaryota</taxon>
        <taxon>Viridiplantae</taxon>
        <taxon>Streptophyta</taxon>
        <taxon>Embryophyta</taxon>
        <taxon>Tracheophyta</taxon>
        <taxon>Spermatophyta</taxon>
        <taxon>Magnoliopsida</taxon>
        <taxon>Liliopsida</taxon>
        <taxon>Zingiberales</taxon>
        <taxon>Musaceae</taxon>
        <taxon>Musa</taxon>
    </lineage>
</organism>
<evidence type="ECO:0000256" key="7">
    <source>
        <dbReference type="SAM" id="Phobius"/>
    </source>
</evidence>
<dbReference type="SUPFAM" id="SSF103473">
    <property type="entry name" value="MFS general substrate transporter"/>
    <property type="match status" value="1"/>
</dbReference>
<feature type="transmembrane region" description="Helical" evidence="7">
    <location>
        <begin position="92"/>
        <end position="111"/>
    </location>
</feature>
<accession>A0A4S8JGT4</accession>
<name>A0A4S8JGT4_MUSBA</name>
<dbReference type="GO" id="GO:0016020">
    <property type="term" value="C:membrane"/>
    <property type="evidence" value="ECO:0007669"/>
    <property type="project" value="UniProtKB-SubCell"/>
</dbReference>
<evidence type="ECO:0000256" key="3">
    <source>
        <dbReference type="ARBA" id="ARBA00022692"/>
    </source>
</evidence>
<evidence type="ECO:0000313" key="9">
    <source>
        <dbReference type="Proteomes" id="UP000317650"/>
    </source>
</evidence>
<dbReference type="AlphaFoldDB" id="A0A4S8JGT4"/>
<dbReference type="GO" id="GO:0006857">
    <property type="term" value="P:oligopeptide transport"/>
    <property type="evidence" value="ECO:0007669"/>
    <property type="project" value="InterPro"/>
</dbReference>
<feature type="transmembrane region" description="Helical" evidence="7">
    <location>
        <begin position="236"/>
        <end position="256"/>
    </location>
</feature>
<evidence type="ECO:0000256" key="6">
    <source>
        <dbReference type="SAM" id="MobiDB-lite"/>
    </source>
</evidence>
<evidence type="ECO:0000256" key="2">
    <source>
        <dbReference type="ARBA" id="ARBA00005982"/>
    </source>
</evidence>
<gene>
    <name evidence="8" type="ORF">C4D60_Mb07t12770</name>
</gene>
<feature type="transmembrane region" description="Helical" evidence="7">
    <location>
        <begin position="164"/>
        <end position="185"/>
    </location>
</feature>
<reference evidence="8 9" key="1">
    <citation type="journal article" date="2019" name="Nat. Plants">
        <title>Genome sequencing of Musa balbisiana reveals subgenome evolution and function divergence in polyploid bananas.</title>
        <authorList>
            <person name="Yao X."/>
        </authorList>
    </citation>
    <scope>NUCLEOTIDE SEQUENCE [LARGE SCALE GENOMIC DNA]</scope>
    <source>
        <strain evidence="9">cv. DH-PKW</strain>
        <tissue evidence="8">Leaves</tissue>
    </source>
</reference>
<feature type="transmembrane region" description="Helical" evidence="7">
    <location>
        <begin position="509"/>
        <end position="532"/>
    </location>
</feature>